<name>A0A3G8JF15_9ACTN</name>
<protein>
    <recommendedName>
        <fullName evidence="7">Anion-transporting ATPase</fullName>
    </recommendedName>
</protein>
<reference evidence="5 6" key="1">
    <citation type="submission" date="2018-11" db="EMBL/GenBank/DDBJ databases">
        <title>Gordonia insulae sp. nov., isolated from an island soil.</title>
        <authorList>
            <person name="Kim Y.S."/>
            <person name="Kim S.B."/>
        </authorList>
    </citation>
    <scope>NUCLEOTIDE SEQUENCE [LARGE SCALE GENOMIC DNA]</scope>
    <source>
        <strain evidence="5 6">MMS17-SY073</strain>
    </source>
</reference>
<dbReference type="InterPro" id="IPR027417">
    <property type="entry name" value="P-loop_NTPase"/>
</dbReference>
<comment type="similarity">
    <text evidence="1">Belongs to the arsA ATPase family.</text>
</comment>
<evidence type="ECO:0000256" key="2">
    <source>
        <dbReference type="SAM" id="MobiDB-lite"/>
    </source>
</evidence>
<evidence type="ECO:0000313" key="6">
    <source>
        <dbReference type="Proteomes" id="UP000271469"/>
    </source>
</evidence>
<evidence type="ECO:0000313" key="5">
    <source>
        <dbReference type="EMBL" id="AZG43677.1"/>
    </source>
</evidence>
<feature type="compositionally biased region" description="Low complexity" evidence="2">
    <location>
        <begin position="18"/>
        <end position="36"/>
    </location>
</feature>
<dbReference type="KEGG" id="gom:D7316_00246"/>
<gene>
    <name evidence="5" type="ORF">D7316_00246</name>
</gene>
<dbReference type="InterPro" id="IPR025723">
    <property type="entry name" value="ArsA/GET3_ATPase-like"/>
</dbReference>
<dbReference type="Gene3D" id="3.40.50.300">
    <property type="entry name" value="P-loop containing nucleotide triphosphate hydrolases"/>
    <property type="match status" value="1"/>
</dbReference>
<sequence length="411" mass="44001">MIGPGGTGVSVTAASAALGRSGARRTGGTRDAARSGSPVTANDRDTLLITIDRHAPTAALLGVYRQPDEPVMVSSRLHLLSLDRLELLERTWSEFTSVLSETLSRSKVTLPGLGAVADIAAGEIATLPGVEDFLVLRRIRDEAISGQWRRIVVDVSGLGDPFEFLRASSVLSQTLNRLWPRHRRLAAASERPMLAQLTGAVDAIDRDCVDITELVTDPHVVAVHVVVGVDDRGERLLPHFLATADVMGLALRSVVVNRGVGADRAHSGCEERVARLRSVVQADGADVECTEIHLLDDAIDRAARLRKLGVGLPAPNGRSYGSGAAQLTETADSGVGTSRAYELTWRQRLPDPDGLQLGRSGDDLLVTVGGFRHPVRLPSVLRRCVVVDAAWDGVHLTIGFVPDPGLWPQSR</sequence>
<dbReference type="InterPro" id="IPR040612">
    <property type="entry name" value="ArsA_HSP20-like"/>
</dbReference>
<keyword evidence="6" id="KW-1185">Reference proteome</keyword>
<organism evidence="5 6">
    <name type="scientific">Gordonia insulae</name>
    <dbReference type="NCBI Taxonomy" id="2420509"/>
    <lineage>
        <taxon>Bacteria</taxon>
        <taxon>Bacillati</taxon>
        <taxon>Actinomycetota</taxon>
        <taxon>Actinomycetes</taxon>
        <taxon>Mycobacteriales</taxon>
        <taxon>Gordoniaceae</taxon>
        <taxon>Gordonia</taxon>
    </lineage>
</organism>
<dbReference type="Pfam" id="PF02374">
    <property type="entry name" value="ArsA_ATPase"/>
    <property type="match status" value="1"/>
</dbReference>
<accession>A0A3G8JF15</accession>
<dbReference type="Proteomes" id="UP000271469">
    <property type="component" value="Chromosome"/>
</dbReference>
<evidence type="ECO:0000256" key="1">
    <source>
        <dbReference type="ARBA" id="ARBA00011040"/>
    </source>
</evidence>
<dbReference type="AlphaFoldDB" id="A0A3G8JF15"/>
<feature type="domain" description="ArsA HSP20-like" evidence="4">
    <location>
        <begin position="349"/>
        <end position="400"/>
    </location>
</feature>
<evidence type="ECO:0000259" key="3">
    <source>
        <dbReference type="Pfam" id="PF02374"/>
    </source>
</evidence>
<evidence type="ECO:0000259" key="4">
    <source>
        <dbReference type="Pfam" id="PF17886"/>
    </source>
</evidence>
<feature type="region of interest" description="Disordered" evidence="2">
    <location>
        <begin position="18"/>
        <end position="39"/>
    </location>
</feature>
<dbReference type="InterPro" id="IPR008978">
    <property type="entry name" value="HSP20-like_chaperone"/>
</dbReference>
<feature type="domain" description="ArsA/GET3 Anion-transporting ATPase-like" evidence="3">
    <location>
        <begin position="34"/>
        <end position="269"/>
    </location>
</feature>
<evidence type="ECO:0008006" key="7">
    <source>
        <dbReference type="Google" id="ProtNLM"/>
    </source>
</evidence>
<dbReference type="Gene3D" id="2.60.40.790">
    <property type="match status" value="1"/>
</dbReference>
<dbReference type="EMBL" id="CP033972">
    <property type="protein sequence ID" value="AZG43677.1"/>
    <property type="molecule type" value="Genomic_DNA"/>
</dbReference>
<dbReference type="Pfam" id="PF17886">
    <property type="entry name" value="ArsA_HSP20"/>
    <property type="match status" value="1"/>
</dbReference>
<proteinExistence type="inferred from homology"/>